<keyword evidence="5" id="KW-0686">Riboflavin biosynthesis</keyword>
<organism evidence="7 8">
    <name type="scientific">Poseidonocella sedimentorum</name>
    <dbReference type="NCBI Taxonomy" id="871652"/>
    <lineage>
        <taxon>Bacteria</taxon>
        <taxon>Pseudomonadati</taxon>
        <taxon>Pseudomonadota</taxon>
        <taxon>Alphaproteobacteria</taxon>
        <taxon>Rhodobacterales</taxon>
        <taxon>Roseobacteraceae</taxon>
        <taxon>Poseidonocella</taxon>
    </lineage>
</organism>
<keyword evidence="8" id="KW-1185">Reference proteome</keyword>
<dbReference type="InterPro" id="IPR000422">
    <property type="entry name" value="DHBP_synthase_RibB"/>
</dbReference>
<proteinExistence type="predicted"/>
<evidence type="ECO:0000313" key="7">
    <source>
        <dbReference type="EMBL" id="SFR12170.1"/>
    </source>
</evidence>
<dbReference type="PANTHER" id="PTHR21327:SF18">
    <property type="entry name" value="3,4-DIHYDROXY-2-BUTANONE 4-PHOSPHATE SYNTHASE"/>
    <property type="match status" value="1"/>
</dbReference>
<dbReference type="GO" id="GO:0005829">
    <property type="term" value="C:cytosol"/>
    <property type="evidence" value="ECO:0007669"/>
    <property type="project" value="TreeGrafter"/>
</dbReference>
<dbReference type="EC" id="4.1.99.12" evidence="3"/>
<dbReference type="OrthoDB" id="7869936at2"/>
<dbReference type="GO" id="GO:0008686">
    <property type="term" value="F:3,4-dihydroxy-2-butanone-4-phosphate synthase activity"/>
    <property type="evidence" value="ECO:0007669"/>
    <property type="project" value="UniProtKB-EC"/>
</dbReference>
<dbReference type="EMBL" id="FOYI01000007">
    <property type="protein sequence ID" value="SFR12170.1"/>
    <property type="molecule type" value="Genomic_DNA"/>
</dbReference>
<reference evidence="7 8" key="1">
    <citation type="submission" date="2016-10" db="EMBL/GenBank/DDBJ databases">
        <authorList>
            <person name="de Groot N.N."/>
        </authorList>
    </citation>
    <scope>NUCLEOTIDE SEQUENCE [LARGE SCALE GENOMIC DNA]</scope>
    <source>
        <strain evidence="8">KMM 9023,NRIC 0796,JCM 17311,KCTC 23692</strain>
    </source>
</reference>
<evidence type="ECO:0000256" key="5">
    <source>
        <dbReference type="ARBA" id="ARBA00022619"/>
    </source>
</evidence>
<gene>
    <name evidence="7" type="ORF">SAMN04515673_10723</name>
</gene>
<dbReference type="Pfam" id="PF00926">
    <property type="entry name" value="DHBP_synthase"/>
    <property type="match status" value="1"/>
</dbReference>
<sequence>MPLALVATDTPHDYTAAPDGALSEAVRALSAGAPVVITGSAEGPFVLARAECITPDQITLMAAHARGLVGMVITHRRAAELGLGLQPRQGRRDAPLYTSSIEAAAGTSTGISAEDRALTIRAAATGGPRDIITPGHIFPQVSDARPSGQAGLALRLLAAAGLPPVAAICTMLDSEGEVAGRADAARTAEALGLVAVGGADIAAMLSPDCFS</sequence>
<evidence type="ECO:0000256" key="6">
    <source>
        <dbReference type="ARBA" id="ARBA00022723"/>
    </source>
</evidence>
<dbReference type="AlphaFoldDB" id="A0A1I6E320"/>
<dbReference type="GO" id="GO:0046872">
    <property type="term" value="F:metal ion binding"/>
    <property type="evidence" value="ECO:0007669"/>
    <property type="project" value="UniProtKB-KW"/>
</dbReference>
<dbReference type="STRING" id="871652.SAMN04515673_10723"/>
<dbReference type="Proteomes" id="UP000199302">
    <property type="component" value="Unassembled WGS sequence"/>
</dbReference>
<dbReference type="GO" id="GO:0003935">
    <property type="term" value="F:GTP cyclohydrolase II activity"/>
    <property type="evidence" value="ECO:0007669"/>
    <property type="project" value="TreeGrafter"/>
</dbReference>
<comment type="function">
    <text evidence="1">Catalyzes the conversion of D-ribulose 5-phosphate to formate and 3,4-dihydroxy-2-butanone 4-phosphate.</text>
</comment>
<protein>
    <recommendedName>
        <fullName evidence="4">3,4-dihydroxy-2-butanone 4-phosphate synthase</fullName>
        <ecNumber evidence="3">4.1.99.12</ecNumber>
    </recommendedName>
</protein>
<dbReference type="SUPFAM" id="SSF55821">
    <property type="entry name" value="YrdC/RibB"/>
    <property type="match status" value="1"/>
</dbReference>
<dbReference type="PANTHER" id="PTHR21327">
    <property type="entry name" value="GTP CYCLOHYDROLASE II-RELATED"/>
    <property type="match status" value="1"/>
</dbReference>
<name>A0A1I6E320_9RHOB</name>
<evidence type="ECO:0000313" key="8">
    <source>
        <dbReference type="Proteomes" id="UP000199302"/>
    </source>
</evidence>
<dbReference type="UniPathway" id="UPA00275">
    <property type="reaction ID" value="UER00399"/>
</dbReference>
<dbReference type="Gene3D" id="3.90.870.10">
    <property type="entry name" value="DHBP synthase"/>
    <property type="match status" value="1"/>
</dbReference>
<dbReference type="InterPro" id="IPR017945">
    <property type="entry name" value="DHBP_synth_RibB-like_a/b_dom"/>
</dbReference>
<dbReference type="RefSeq" id="WP_092080729.1">
    <property type="nucleotide sequence ID" value="NZ_FOYI01000007.1"/>
</dbReference>
<keyword evidence="6" id="KW-0479">Metal-binding</keyword>
<evidence type="ECO:0000256" key="3">
    <source>
        <dbReference type="ARBA" id="ARBA00012153"/>
    </source>
</evidence>
<accession>A0A1I6E320</accession>
<evidence type="ECO:0000256" key="2">
    <source>
        <dbReference type="ARBA" id="ARBA00004904"/>
    </source>
</evidence>
<comment type="pathway">
    <text evidence="2">Cofactor biosynthesis; riboflavin biosynthesis; 2-hydroxy-3-oxobutyl phosphate from D-ribulose 5-phosphate: step 1/1.</text>
</comment>
<dbReference type="GO" id="GO:0009231">
    <property type="term" value="P:riboflavin biosynthetic process"/>
    <property type="evidence" value="ECO:0007669"/>
    <property type="project" value="UniProtKB-UniPathway"/>
</dbReference>
<evidence type="ECO:0000256" key="4">
    <source>
        <dbReference type="ARBA" id="ARBA00018836"/>
    </source>
</evidence>
<evidence type="ECO:0000256" key="1">
    <source>
        <dbReference type="ARBA" id="ARBA00002284"/>
    </source>
</evidence>